<organism evidence="1 2">
    <name type="scientific">Candidatus Sherwoodlollariibacterium unditelluris</name>
    <dbReference type="NCBI Taxonomy" id="1974757"/>
    <lineage>
        <taxon>Bacteria</taxon>
        <taxon>Pseudomonadati</taxon>
        <taxon>Candidatus Omnitrophota</taxon>
        <taxon>Candidatus Sherwoodlollariibacterium</taxon>
    </lineage>
</organism>
<comment type="caution">
    <text evidence="1">The sequence shown here is derived from an EMBL/GenBank/DDBJ whole genome shotgun (WGS) entry which is preliminary data.</text>
</comment>
<evidence type="ECO:0000313" key="2">
    <source>
        <dbReference type="Proteomes" id="UP000231292"/>
    </source>
</evidence>
<reference evidence="1 2" key="1">
    <citation type="submission" date="2017-09" db="EMBL/GenBank/DDBJ databases">
        <title>Depth-based differentiation of microbial function through sediment-hosted aquifers and enrichment of novel symbionts in the deep terrestrial subsurface.</title>
        <authorList>
            <person name="Probst A.J."/>
            <person name="Ladd B."/>
            <person name="Jarett J.K."/>
            <person name="Geller-Mcgrath D.E."/>
            <person name="Sieber C.M."/>
            <person name="Emerson J.B."/>
            <person name="Anantharaman K."/>
            <person name="Thomas B.C."/>
            <person name="Malmstrom R."/>
            <person name="Stieglmeier M."/>
            <person name="Klingl A."/>
            <person name="Woyke T."/>
            <person name="Ryan C.M."/>
            <person name="Banfield J.F."/>
        </authorList>
    </citation>
    <scope>NUCLEOTIDE SEQUENCE [LARGE SCALE GENOMIC DNA]</scope>
    <source>
        <strain evidence="1">CG23_combo_of_CG06-09_8_20_14_all_41_10</strain>
    </source>
</reference>
<sequence length="83" mass="9327">MIPQISAAKKAASPCHNNRQVAMSCGDKYCGEKLNDKNPCLPRSMRGLARKNPYGIIRGLTVARKSIARKRRKWKIKVTQTDT</sequence>
<dbReference type="EMBL" id="PCRK01000167">
    <property type="protein sequence ID" value="PIP18757.1"/>
    <property type="molecule type" value="Genomic_DNA"/>
</dbReference>
<protein>
    <submittedName>
        <fullName evidence="1">Uncharacterized protein</fullName>
    </submittedName>
</protein>
<gene>
    <name evidence="1" type="ORF">COX41_06415</name>
</gene>
<dbReference type="AlphaFoldDB" id="A0A2G9YHN5"/>
<dbReference type="Proteomes" id="UP000231292">
    <property type="component" value="Unassembled WGS sequence"/>
</dbReference>
<accession>A0A2G9YHN5</accession>
<proteinExistence type="predicted"/>
<evidence type="ECO:0000313" key="1">
    <source>
        <dbReference type="EMBL" id="PIP18757.1"/>
    </source>
</evidence>
<name>A0A2G9YHN5_9BACT</name>